<dbReference type="GO" id="GO:0008270">
    <property type="term" value="F:zinc ion binding"/>
    <property type="evidence" value="ECO:0007669"/>
    <property type="project" value="UniProtKB-KW"/>
</dbReference>
<feature type="domain" description="DBF4-type" evidence="6">
    <location>
        <begin position="329"/>
        <end position="377"/>
    </location>
</feature>
<dbReference type="InterPro" id="IPR036420">
    <property type="entry name" value="BRCT_dom_sf"/>
</dbReference>
<keyword evidence="3" id="KW-0862">Zinc</keyword>
<dbReference type="InterPro" id="IPR013939">
    <property type="entry name" value="Regulatory_Dfp1/Him1"/>
</dbReference>
<dbReference type="STRING" id="4846.A0A367KQK1"/>
<evidence type="ECO:0000313" key="7">
    <source>
        <dbReference type="EMBL" id="RCI04427.1"/>
    </source>
</evidence>
<dbReference type="GO" id="GO:0003676">
    <property type="term" value="F:nucleic acid binding"/>
    <property type="evidence" value="ECO:0007669"/>
    <property type="project" value="InterPro"/>
</dbReference>
<comment type="caution">
    <text evidence="7">The sequence shown here is derived from an EMBL/GenBank/DDBJ whole genome shotgun (WGS) entry which is preliminary data.</text>
</comment>
<evidence type="ECO:0000259" key="6">
    <source>
        <dbReference type="PROSITE" id="PS51265"/>
    </source>
</evidence>
<proteinExistence type="predicted"/>
<evidence type="ECO:0000256" key="4">
    <source>
        <dbReference type="PROSITE-ProRule" id="PRU00600"/>
    </source>
</evidence>
<reference evidence="7 8" key="1">
    <citation type="journal article" date="2018" name="G3 (Bethesda)">
        <title>Phylogenetic and Phylogenomic Definition of Rhizopus Species.</title>
        <authorList>
            <person name="Gryganskyi A.P."/>
            <person name="Golan J."/>
            <person name="Dolatabadi S."/>
            <person name="Mondo S."/>
            <person name="Robb S."/>
            <person name="Idnurm A."/>
            <person name="Muszewska A."/>
            <person name="Steczkiewicz K."/>
            <person name="Masonjones S."/>
            <person name="Liao H.L."/>
            <person name="Gajdeczka M.T."/>
            <person name="Anike F."/>
            <person name="Vuek A."/>
            <person name="Anishchenko I.M."/>
            <person name="Voigt K."/>
            <person name="de Hoog G.S."/>
            <person name="Smith M.E."/>
            <person name="Heitman J."/>
            <person name="Vilgalys R."/>
            <person name="Stajich J.E."/>
        </authorList>
    </citation>
    <scope>NUCLEOTIDE SEQUENCE [LARGE SCALE GENOMIC DNA]</scope>
    <source>
        <strain evidence="7 8">LSU 92-RS-03</strain>
    </source>
</reference>
<dbReference type="EMBL" id="PJQM01000686">
    <property type="protein sequence ID" value="RCI04427.1"/>
    <property type="molecule type" value="Genomic_DNA"/>
</dbReference>
<dbReference type="Pfam" id="PF07535">
    <property type="entry name" value="zf-DBF"/>
    <property type="match status" value="1"/>
</dbReference>
<keyword evidence="2 4" id="KW-0863">Zinc-finger</keyword>
<dbReference type="InterPro" id="IPR038545">
    <property type="entry name" value="Znf_DBF_sf"/>
</dbReference>
<protein>
    <recommendedName>
        <fullName evidence="6">DBF4-type domain-containing protein</fullName>
    </recommendedName>
</protein>
<evidence type="ECO:0000256" key="1">
    <source>
        <dbReference type="ARBA" id="ARBA00022723"/>
    </source>
</evidence>
<dbReference type="Proteomes" id="UP000253551">
    <property type="component" value="Unassembled WGS sequence"/>
</dbReference>
<name>A0A367KQK1_RHIST</name>
<dbReference type="Gene3D" id="3.40.50.10190">
    <property type="entry name" value="BRCT domain"/>
    <property type="match status" value="1"/>
</dbReference>
<dbReference type="SMART" id="SM00586">
    <property type="entry name" value="ZnF_DBF"/>
    <property type="match status" value="1"/>
</dbReference>
<dbReference type="Gene3D" id="6.10.250.3410">
    <property type="entry name" value="DBF zinc finger"/>
    <property type="match status" value="1"/>
</dbReference>
<organism evidence="7 8">
    <name type="scientific">Rhizopus stolonifer</name>
    <name type="common">Rhizopus nigricans</name>
    <dbReference type="NCBI Taxonomy" id="4846"/>
    <lineage>
        <taxon>Eukaryota</taxon>
        <taxon>Fungi</taxon>
        <taxon>Fungi incertae sedis</taxon>
        <taxon>Mucoromycota</taxon>
        <taxon>Mucoromycotina</taxon>
        <taxon>Mucoromycetes</taxon>
        <taxon>Mucorales</taxon>
        <taxon>Mucorineae</taxon>
        <taxon>Rhizopodaceae</taxon>
        <taxon>Rhizopus</taxon>
    </lineage>
</organism>
<dbReference type="Pfam" id="PF08630">
    <property type="entry name" value="Dfp1_Him1_M"/>
    <property type="match status" value="1"/>
</dbReference>
<evidence type="ECO:0000313" key="8">
    <source>
        <dbReference type="Proteomes" id="UP000253551"/>
    </source>
</evidence>
<feature type="compositionally biased region" description="Basic and acidic residues" evidence="5">
    <location>
        <begin position="11"/>
        <end position="33"/>
    </location>
</feature>
<dbReference type="OrthoDB" id="21380at2759"/>
<gene>
    <name evidence="7" type="ORF">CU098_010268</name>
</gene>
<evidence type="ECO:0000256" key="5">
    <source>
        <dbReference type="SAM" id="MobiDB-lite"/>
    </source>
</evidence>
<accession>A0A367KQK1</accession>
<sequence length="403" mass="46860">MSSRHVSKPPISRETRQSKRDAELKKRLKKREETTTRITHESFITCQREFGTYRFFLYKLDHSTEMIVSRQLISLGAKQAAFFSASECTHVITTKAIQKQNINDTPESKDTNKQTDDVLKNATTWKKPIWTIEYTREIFKQLMDRTAKRHKPVYYTFPGYYLMIEDATGKHCAINIKEYSTEKSEEKKIVWPTLEAKQSKKQMFSRDVLKEIEALDEDCLFKNPKNLQTNTEDRNESGTLETIKKDKYAKDKVIEQNISTNEDTLTEEASTKGIKPINEDTSLKKDKLIQEEPIKKGKVIINYKSAKKDKQINQAKKRDKESELLSEKPKKHLAYCETCKERCPDMNIHVKTPKHLEAYKANDFTELDSLLSSLRRKYNGLLPSYMKSSVNPIVDGTDVQFDS</sequence>
<keyword evidence="8" id="KW-1185">Reference proteome</keyword>
<keyword evidence="1" id="KW-0479">Metal-binding</keyword>
<evidence type="ECO:0000256" key="3">
    <source>
        <dbReference type="ARBA" id="ARBA00022833"/>
    </source>
</evidence>
<feature type="region of interest" description="Disordered" evidence="5">
    <location>
        <begin position="1"/>
        <end position="33"/>
    </location>
</feature>
<dbReference type="InterPro" id="IPR006572">
    <property type="entry name" value="Znf_DBF"/>
</dbReference>
<evidence type="ECO:0000256" key="2">
    <source>
        <dbReference type="ARBA" id="ARBA00022771"/>
    </source>
</evidence>
<dbReference type="AlphaFoldDB" id="A0A367KQK1"/>
<dbReference type="PROSITE" id="PS51265">
    <property type="entry name" value="ZF_DBF4"/>
    <property type="match status" value="1"/>
</dbReference>